<dbReference type="Pfam" id="PF00005">
    <property type="entry name" value="ABC_tran"/>
    <property type="match status" value="1"/>
</dbReference>
<feature type="transmembrane region" description="Helical" evidence="4">
    <location>
        <begin position="287"/>
        <end position="310"/>
    </location>
</feature>
<feature type="region of interest" description="Disordered" evidence="3">
    <location>
        <begin position="639"/>
        <end position="666"/>
    </location>
</feature>
<dbReference type="InterPro" id="IPR003439">
    <property type="entry name" value="ABC_transporter-like_ATP-bd"/>
</dbReference>
<accession>A0ABP1GA33</accession>
<feature type="transmembrane region" description="Helical" evidence="4">
    <location>
        <begin position="507"/>
        <end position="535"/>
    </location>
</feature>
<evidence type="ECO:0000256" key="3">
    <source>
        <dbReference type="SAM" id="MobiDB-lite"/>
    </source>
</evidence>
<dbReference type="InterPro" id="IPR005226">
    <property type="entry name" value="UPF0014_fam"/>
</dbReference>
<protein>
    <submittedName>
        <fullName evidence="6">G10510 protein</fullName>
    </submittedName>
</protein>
<dbReference type="CDD" id="cd00267">
    <property type="entry name" value="ABC_ATPase"/>
    <property type="match status" value="1"/>
</dbReference>
<keyword evidence="4" id="KW-0472">Membrane</keyword>
<evidence type="ECO:0000313" key="6">
    <source>
        <dbReference type="EMBL" id="CAL5227523.1"/>
    </source>
</evidence>
<keyword evidence="7" id="KW-1185">Reference proteome</keyword>
<keyword evidence="1" id="KW-0547">Nucleotide-binding</keyword>
<evidence type="ECO:0000313" key="7">
    <source>
        <dbReference type="Proteomes" id="UP001497392"/>
    </source>
</evidence>
<dbReference type="InterPro" id="IPR027417">
    <property type="entry name" value="P-loop_NTPase"/>
</dbReference>
<feature type="domain" description="ABC transporter" evidence="5">
    <location>
        <begin position="7"/>
        <end position="234"/>
    </location>
</feature>
<dbReference type="Proteomes" id="UP001497392">
    <property type="component" value="Unassembled WGS sequence"/>
</dbReference>
<keyword evidence="4" id="KW-1133">Transmembrane helix</keyword>
<dbReference type="PROSITE" id="PS50893">
    <property type="entry name" value="ABC_TRANSPORTER_2"/>
    <property type="match status" value="1"/>
</dbReference>
<comment type="caution">
    <text evidence="6">The sequence shown here is derived from an EMBL/GenBank/DDBJ whole genome shotgun (WGS) entry which is preliminary data.</text>
</comment>
<dbReference type="InterPro" id="IPR003593">
    <property type="entry name" value="AAA+_ATPase"/>
</dbReference>
<feature type="transmembrane region" description="Helical" evidence="4">
    <location>
        <begin position="349"/>
        <end position="368"/>
    </location>
</feature>
<name>A0ABP1GA33_9CHLO</name>
<feature type="transmembrane region" description="Helical" evidence="4">
    <location>
        <begin position="467"/>
        <end position="487"/>
    </location>
</feature>
<proteinExistence type="predicted"/>
<dbReference type="SUPFAM" id="SSF52540">
    <property type="entry name" value="P-loop containing nucleoside triphosphate hydrolases"/>
    <property type="match status" value="1"/>
</dbReference>
<evidence type="ECO:0000256" key="2">
    <source>
        <dbReference type="ARBA" id="ARBA00022840"/>
    </source>
</evidence>
<dbReference type="Pfam" id="PF03649">
    <property type="entry name" value="UPF0014"/>
    <property type="match status" value="1"/>
</dbReference>
<organism evidence="6 7">
    <name type="scientific">Coccomyxa viridis</name>
    <dbReference type="NCBI Taxonomy" id="1274662"/>
    <lineage>
        <taxon>Eukaryota</taxon>
        <taxon>Viridiplantae</taxon>
        <taxon>Chlorophyta</taxon>
        <taxon>core chlorophytes</taxon>
        <taxon>Trebouxiophyceae</taxon>
        <taxon>Trebouxiophyceae incertae sedis</taxon>
        <taxon>Coccomyxaceae</taxon>
        <taxon>Coccomyxa</taxon>
    </lineage>
</organism>
<evidence type="ECO:0000256" key="1">
    <source>
        <dbReference type="ARBA" id="ARBA00022741"/>
    </source>
</evidence>
<feature type="transmembrane region" description="Helical" evidence="4">
    <location>
        <begin position="322"/>
        <end position="343"/>
    </location>
</feature>
<reference evidence="6 7" key="1">
    <citation type="submission" date="2024-06" db="EMBL/GenBank/DDBJ databases">
        <authorList>
            <person name="Kraege A."/>
            <person name="Thomma B."/>
        </authorList>
    </citation>
    <scope>NUCLEOTIDE SEQUENCE [LARGE SCALE GENOMIC DNA]</scope>
</reference>
<feature type="transmembrane region" description="Helical" evidence="4">
    <location>
        <begin position="414"/>
        <end position="436"/>
    </location>
</feature>
<keyword evidence="2" id="KW-0067">ATP-binding</keyword>
<evidence type="ECO:0000259" key="5">
    <source>
        <dbReference type="PROSITE" id="PS50893"/>
    </source>
</evidence>
<dbReference type="PANTHER" id="PTHR43119">
    <property type="entry name" value="ABC TRANSPORT PROTEIN ATP-BINDING COMPONENT-RELATED"/>
    <property type="match status" value="1"/>
</dbReference>
<dbReference type="SMART" id="SM00382">
    <property type="entry name" value="AAA"/>
    <property type="match status" value="1"/>
</dbReference>
<dbReference type="PROSITE" id="PS00211">
    <property type="entry name" value="ABC_TRANSPORTER_1"/>
    <property type="match status" value="1"/>
</dbReference>
<dbReference type="Gene3D" id="3.40.50.300">
    <property type="entry name" value="P-loop containing nucleotide triphosphate hydrolases"/>
    <property type="match status" value="1"/>
</dbReference>
<keyword evidence="4" id="KW-0812">Transmembrane</keyword>
<gene>
    <name evidence="6" type="primary">g10510</name>
    <name evidence="6" type="ORF">VP750_LOCUS9429</name>
</gene>
<dbReference type="InterPro" id="IPR017871">
    <property type="entry name" value="ABC_transporter-like_CS"/>
</dbReference>
<evidence type="ECO:0000256" key="4">
    <source>
        <dbReference type="SAM" id="Phobius"/>
    </source>
</evidence>
<dbReference type="PANTHER" id="PTHR43119:SF1">
    <property type="entry name" value="ABC TRANSPORTER DOMAIN-CONTAINING PROTEIN"/>
    <property type="match status" value="1"/>
</dbReference>
<feature type="transmembrane region" description="Helical" evidence="4">
    <location>
        <begin position="380"/>
        <end position="402"/>
    </location>
</feature>
<dbReference type="EMBL" id="CAXHTA020000017">
    <property type="protein sequence ID" value="CAL5227523.1"/>
    <property type="molecule type" value="Genomic_DNA"/>
</dbReference>
<sequence>MSEEAVLEVRKLKRAIGDRVIIANLSFTVRSGDILFVRGPSGVGKSLLLRALAYLDPIQDGTLLLNDKTPEELGVPQWRTQVTYVPQSRTQQKGTPSELYYQAQQFKAQRGRPRGDLPALVAELGLEQRVLNQPWVELSGGQAQRVTLAICLALKPRFLLLDEPTSALDHEAAVKVERLLRESKAACIWVTHEDAQVSRVGGRALQLPLGTEIAVDHLLSPERPLGGPGQEDLMDVEDSKLAEREGLIEGAVTTIWSGASALTYMISQQPSLTPETNDSLLSDAASSAAIALSPLAVILAAALLVVNAAISAKFALGWHKSLAVACIRCIVQLTVIGYILAPIFSLDSWWLVILYATVMMGVASLEAVSRPAASYKGMLLHVMAVLGGSTALVMVFALLLIIQPRPWWSAQYLIAILGLLLGTALSCVATGLSCAIDELTRGRDGLEQWLLLGASRWEATQSLIRKATMAALAPTLSHISVMGLVTIPNTMSGQLLGGSAPIQAARYQVVVMLLVAACSGIGSTAAVLLAVNSIVDQQHRVRRERLMPRAPGSAGVANWIQAQVAKGWTAARSQSRRLMTRLRLSYRQRASWQGRRQGNWMNGSRLARRVFGNQTEGMEEDAMSISSRLRDVMIGSEDEMESVLSGPLSDDGRDEAAPHGARQHHG</sequence>